<evidence type="ECO:0000256" key="6">
    <source>
        <dbReference type="ARBA" id="ARBA00023136"/>
    </source>
</evidence>
<organism evidence="9 10">
    <name type="scientific">Cerasibacillus terrae</name>
    <dbReference type="NCBI Taxonomy" id="2498845"/>
    <lineage>
        <taxon>Bacteria</taxon>
        <taxon>Bacillati</taxon>
        <taxon>Bacillota</taxon>
        <taxon>Bacilli</taxon>
        <taxon>Bacillales</taxon>
        <taxon>Bacillaceae</taxon>
        <taxon>Cerasibacillus</taxon>
    </lineage>
</organism>
<reference evidence="9 10" key="1">
    <citation type="submission" date="2019-06" db="EMBL/GenBank/DDBJ databases">
        <title>Cerasibacillus sp. nov., isolated from maize field.</title>
        <authorList>
            <person name="Lin S.-Y."/>
            <person name="Tsai C.-F."/>
            <person name="Young C.-C."/>
        </authorList>
    </citation>
    <scope>NUCLEOTIDE SEQUENCE [LARGE SCALE GENOMIC DNA]</scope>
    <source>
        <strain evidence="9 10">CC-CFT480</strain>
    </source>
</reference>
<evidence type="ECO:0000256" key="3">
    <source>
        <dbReference type="ARBA" id="ARBA00022475"/>
    </source>
</evidence>
<gene>
    <name evidence="9" type="ORF">FHP05_00360</name>
</gene>
<dbReference type="CDD" id="cd17325">
    <property type="entry name" value="MFS_MdtG_SLC18_like"/>
    <property type="match status" value="1"/>
</dbReference>
<evidence type="ECO:0000256" key="1">
    <source>
        <dbReference type="ARBA" id="ARBA00004651"/>
    </source>
</evidence>
<feature type="transmembrane region" description="Helical" evidence="7">
    <location>
        <begin position="5"/>
        <end position="28"/>
    </location>
</feature>
<feature type="transmembrane region" description="Helical" evidence="7">
    <location>
        <begin position="288"/>
        <end position="306"/>
    </location>
</feature>
<feature type="transmembrane region" description="Helical" evidence="7">
    <location>
        <begin position="34"/>
        <end position="55"/>
    </location>
</feature>
<feature type="transmembrane region" description="Helical" evidence="7">
    <location>
        <begin position="125"/>
        <end position="149"/>
    </location>
</feature>
<dbReference type="Proteomes" id="UP000321574">
    <property type="component" value="Unassembled WGS sequence"/>
</dbReference>
<keyword evidence="4 7" id="KW-0812">Transmembrane</keyword>
<dbReference type="InterPro" id="IPR020846">
    <property type="entry name" value="MFS_dom"/>
</dbReference>
<feature type="transmembrane region" description="Helical" evidence="7">
    <location>
        <begin position="265"/>
        <end position="282"/>
    </location>
</feature>
<dbReference type="PROSITE" id="PS50850">
    <property type="entry name" value="MFS"/>
    <property type="match status" value="1"/>
</dbReference>
<dbReference type="PRINTS" id="PR01035">
    <property type="entry name" value="TCRTETA"/>
</dbReference>
<comment type="subcellular location">
    <subcellularLocation>
        <location evidence="1">Cell membrane</location>
        <topology evidence="1">Multi-pass membrane protein</topology>
    </subcellularLocation>
</comment>
<dbReference type="EMBL" id="VDUW01000001">
    <property type="protein sequence ID" value="TXL67505.1"/>
    <property type="molecule type" value="Genomic_DNA"/>
</dbReference>
<dbReference type="AlphaFoldDB" id="A0A5C8P1M0"/>
<keyword evidence="2" id="KW-0813">Transport</keyword>
<protein>
    <submittedName>
        <fullName evidence="9">MFS transporter</fullName>
    </submittedName>
</protein>
<sequence>MTKLLYIVIVVSFLDTFIQLPIITPYAIDLGASHLLTGAIVAVYSLTNMVGNVVGGHFIDRFGRKKMLVGGMSTVAVILLFYPLAQTGMQLLIIRFLHGLAGGVLIPAAFAFIGDQTKKKTRGKTMAFTGGSIGIAAIAGPAIGGAMAARSKVEYVFIFVAILFAITSVIVIKFIQESYVTTERGKTSPRQFIPLLKNPLILQASLAAFALMISNGTLAFALPLKVEEIMLTTEATGILLSTFGITALIVFLTPVNRIYDRYSPIPLVVIGIGLIGVSLFFVSFISVFWTGFIAMVVYGIGFAFIFPSMNRMVADASEKEDRGKAYGIFYAFFSLGVVAGSLLSGIVSQYLGMPFIFSAVIMIICGVILLLIAKFHQHEVNVQ</sequence>
<keyword evidence="10" id="KW-1185">Reference proteome</keyword>
<evidence type="ECO:0000313" key="9">
    <source>
        <dbReference type="EMBL" id="TXL67505.1"/>
    </source>
</evidence>
<dbReference type="OrthoDB" id="9793283at2"/>
<proteinExistence type="predicted"/>
<evidence type="ECO:0000256" key="2">
    <source>
        <dbReference type="ARBA" id="ARBA00022448"/>
    </source>
</evidence>
<keyword evidence="3" id="KW-1003">Cell membrane</keyword>
<dbReference type="PANTHER" id="PTHR23517">
    <property type="entry name" value="RESISTANCE PROTEIN MDTM, PUTATIVE-RELATED-RELATED"/>
    <property type="match status" value="1"/>
</dbReference>
<evidence type="ECO:0000256" key="7">
    <source>
        <dbReference type="SAM" id="Phobius"/>
    </source>
</evidence>
<feature type="transmembrane region" description="Helical" evidence="7">
    <location>
        <begin position="67"/>
        <end position="85"/>
    </location>
</feature>
<dbReference type="InterPro" id="IPR050171">
    <property type="entry name" value="MFS_Transporters"/>
</dbReference>
<feature type="transmembrane region" description="Helical" evidence="7">
    <location>
        <begin position="200"/>
        <end position="223"/>
    </location>
</feature>
<name>A0A5C8P1M0_9BACI</name>
<feature type="transmembrane region" description="Helical" evidence="7">
    <location>
        <begin position="91"/>
        <end position="113"/>
    </location>
</feature>
<dbReference type="InterPro" id="IPR011701">
    <property type="entry name" value="MFS"/>
</dbReference>
<accession>A0A5C8P1M0</accession>
<evidence type="ECO:0000256" key="4">
    <source>
        <dbReference type="ARBA" id="ARBA00022692"/>
    </source>
</evidence>
<comment type="caution">
    <text evidence="9">The sequence shown here is derived from an EMBL/GenBank/DDBJ whole genome shotgun (WGS) entry which is preliminary data.</text>
</comment>
<dbReference type="GO" id="GO:0005886">
    <property type="term" value="C:plasma membrane"/>
    <property type="evidence" value="ECO:0007669"/>
    <property type="project" value="UniProtKB-SubCell"/>
</dbReference>
<dbReference type="InterPro" id="IPR036259">
    <property type="entry name" value="MFS_trans_sf"/>
</dbReference>
<dbReference type="InterPro" id="IPR001958">
    <property type="entry name" value="Tet-R_TetA/multi-R_MdtG-like"/>
</dbReference>
<dbReference type="RefSeq" id="WP_147664990.1">
    <property type="nucleotide sequence ID" value="NZ_VDUW01000001.1"/>
</dbReference>
<evidence type="ECO:0000259" key="8">
    <source>
        <dbReference type="PROSITE" id="PS50850"/>
    </source>
</evidence>
<feature type="transmembrane region" description="Helical" evidence="7">
    <location>
        <begin position="353"/>
        <end position="373"/>
    </location>
</feature>
<feature type="transmembrane region" description="Helical" evidence="7">
    <location>
        <begin position="327"/>
        <end position="347"/>
    </location>
</feature>
<dbReference type="SUPFAM" id="SSF103473">
    <property type="entry name" value="MFS general substrate transporter"/>
    <property type="match status" value="1"/>
</dbReference>
<keyword evidence="6 7" id="KW-0472">Membrane</keyword>
<evidence type="ECO:0000256" key="5">
    <source>
        <dbReference type="ARBA" id="ARBA00022989"/>
    </source>
</evidence>
<feature type="domain" description="Major facilitator superfamily (MFS) profile" evidence="8">
    <location>
        <begin position="1"/>
        <end position="377"/>
    </location>
</feature>
<keyword evidence="5 7" id="KW-1133">Transmembrane helix</keyword>
<dbReference type="GO" id="GO:0022857">
    <property type="term" value="F:transmembrane transporter activity"/>
    <property type="evidence" value="ECO:0007669"/>
    <property type="project" value="InterPro"/>
</dbReference>
<feature type="transmembrane region" description="Helical" evidence="7">
    <location>
        <begin position="155"/>
        <end position="175"/>
    </location>
</feature>
<feature type="transmembrane region" description="Helical" evidence="7">
    <location>
        <begin position="235"/>
        <end position="253"/>
    </location>
</feature>
<dbReference type="Pfam" id="PF07690">
    <property type="entry name" value="MFS_1"/>
    <property type="match status" value="1"/>
</dbReference>
<evidence type="ECO:0000313" key="10">
    <source>
        <dbReference type="Proteomes" id="UP000321574"/>
    </source>
</evidence>
<dbReference type="Gene3D" id="1.20.1250.20">
    <property type="entry name" value="MFS general substrate transporter like domains"/>
    <property type="match status" value="1"/>
</dbReference>